<evidence type="ECO:0000256" key="1">
    <source>
        <dbReference type="ARBA" id="ARBA00004651"/>
    </source>
</evidence>
<feature type="chain" id="PRO_5040271036" evidence="14">
    <location>
        <begin position="20"/>
        <end position="628"/>
    </location>
</feature>
<evidence type="ECO:0000256" key="12">
    <source>
        <dbReference type="ARBA" id="ARBA00023303"/>
    </source>
</evidence>
<feature type="domain" description="Ionotropic glutamate receptor L-glutamate and glycine-binding" evidence="16">
    <location>
        <begin position="263"/>
        <end position="355"/>
    </location>
</feature>
<dbReference type="PANTHER" id="PTHR42643:SF35">
    <property type="entry name" value="IONOTROPIC RECEPTOR 68A, ISOFORM A"/>
    <property type="match status" value="1"/>
</dbReference>
<dbReference type="GO" id="GO:0005886">
    <property type="term" value="C:plasma membrane"/>
    <property type="evidence" value="ECO:0007669"/>
    <property type="project" value="UniProtKB-SubCell"/>
</dbReference>
<dbReference type="SUPFAM" id="SSF53850">
    <property type="entry name" value="Periplasmic binding protein-like II"/>
    <property type="match status" value="1"/>
</dbReference>
<protein>
    <submittedName>
        <fullName evidence="17">Uncharacterized protein</fullName>
    </submittedName>
</protein>
<comment type="subcellular location">
    <subcellularLocation>
        <location evidence="1">Cell membrane</location>
        <topology evidence="1">Multi-pass membrane protein</topology>
    </subcellularLocation>
</comment>
<evidence type="ECO:0000256" key="14">
    <source>
        <dbReference type="SAM" id="SignalP"/>
    </source>
</evidence>
<evidence type="ECO:0000256" key="2">
    <source>
        <dbReference type="ARBA" id="ARBA00008685"/>
    </source>
</evidence>
<dbReference type="OrthoDB" id="5984008at2759"/>
<keyword evidence="10" id="KW-0325">Glycoprotein</keyword>
<dbReference type="InterPro" id="IPR019594">
    <property type="entry name" value="Glu/Gly-bd"/>
</dbReference>
<evidence type="ECO:0000256" key="4">
    <source>
        <dbReference type="ARBA" id="ARBA00022475"/>
    </source>
</evidence>
<dbReference type="Pfam" id="PF10613">
    <property type="entry name" value="Lig_chan-Glu_bd"/>
    <property type="match status" value="1"/>
</dbReference>
<keyword evidence="5 13" id="KW-0812">Transmembrane</keyword>
<accession>A0A9P0B3E3</accession>
<keyword evidence="6 13" id="KW-1133">Transmembrane helix</keyword>
<dbReference type="EMBL" id="OV121135">
    <property type="protein sequence ID" value="CAH0554746.1"/>
    <property type="molecule type" value="Genomic_DNA"/>
</dbReference>
<dbReference type="GO" id="GO:0050906">
    <property type="term" value="P:detection of stimulus involved in sensory perception"/>
    <property type="evidence" value="ECO:0007669"/>
    <property type="project" value="UniProtKB-ARBA"/>
</dbReference>
<comment type="similarity">
    <text evidence="2">Belongs to the glutamate-gated ion channel (TC 1.A.10.1) family.</text>
</comment>
<evidence type="ECO:0000259" key="16">
    <source>
        <dbReference type="Pfam" id="PF10613"/>
    </source>
</evidence>
<feature type="transmembrane region" description="Helical" evidence="13">
    <location>
        <begin position="374"/>
        <end position="394"/>
    </location>
</feature>
<keyword evidence="3" id="KW-0813">Transport</keyword>
<keyword evidence="7" id="KW-0406">Ion transport</keyword>
<dbReference type="Proteomes" id="UP001154078">
    <property type="component" value="Chromosome 4"/>
</dbReference>
<keyword evidence="4" id="KW-1003">Cell membrane</keyword>
<dbReference type="GO" id="GO:0015276">
    <property type="term" value="F:ligand-gated monoatomic ion channel activity"/>
    <property type="evidence" value="ECO:0007669"/>
    <property type="project" value="InterPro"/>
</dbReference>
<dbReference type="InterPro" id="IPR052192">
    <property type="entry name" value="Insect_Ionotropic_Sensory_Rcpt"/>
</dbReference>
<keyword evidence="12" id="KW-0407">Ion channel</keyword>
<dbReference type="Pfam" id="PF00060">
    <property type="entry name" value="Lig_chan"/>
    <property type="match status" value="1"/>
</dbReference>
<evidence type="ECO:0000256" key="9">
    <source>
        <dbReference type="ARBA" id="ARBA00023170"/>
    </source>
</evidence>
<evidence type="ECO:0000256" key="10">
    <source>
        <dbReference type="ARBA" id="ARBA00023180"/>
    </source>
</evidence>
<sequence>MYLRAELVLFVNLCAAAAAAGPPTDQSTLKNVVSSLKEENSFKLLIEEVIVKSLQASNCIAVITDPMNNEIFITEWYKRFGLFISFIMINIEENEDLLTPYENTKESLMLAKTEGCQLYIILLSNGMQLSRLLRYGDRYRVLGIRSKYIMLFDNRLFEPHLHYLWKRIINVIFIKAHLGLNQDKKHLPWYEITTVPFPSPITSVFIPRRLAIWTQNRFRKAVDLFKDKTVDLRNQTLNVVAFSHLPGTAKNEKIDSQSVRATLGQNETKFSGAEVEILQTVSKAMNFQPKLYEPPNADLELWGKKQVGGKFTGIIGEMIDSFADIALGDLYYTPYLLDMMDLSVPYNTECLTFLTPEALNDNSWKTLILPFKSTMWACVIVCLILCGVVFHFLARFHQYLAEEEEEPDRPEISLFIKKKQIITLPVFYTEEKFDSNAKYMLMKEQYTAPTVEGQPMGLYQFTEPFNSILYTYSMLLLVSLPKLPTGWSLRVFTGWYWLYCLLVVVAYRASMTAILAKPQPRVTIDTIEELLDSKLSYGGWGEINKEFFKSVQESATKNLDIVDFSVTITHLLAVLWSDLSSNLKRLVQFKPKRDISVFMHLGLLKILQQLVKVLNIILPPQFATVPSN</sequence>
<evidence type="ECO:0000256" key="3">
    <source>
        <dbReference type="ARBA" id="ARBA00022448"/>
    </source>
</evidence>
<feature type="signal peptide" evidence="14">
    <location>
        <begin position="1"/>
        <end position="19"/>
    </location>
</feature>
<name>A0A9P0B3E3_BRAAE</name>
<organism evidence="17 18">
    <name type="scientific">Brassicogethes aeneus</name>
    <name type="common">Rape pollen beetle</name>
    <name type="synonym">Meligethes aeneus</name>
    <dbReference type="NCBI Taxonomy" id="1431903"/>
    <lineage>
        <taxon>Eukaryota</taxon>
        <taxon>Metazoa</taxon>
        <taxon>Ecdysozoa</taxon>
        <taxon>Arthropoda</taxon>
        <taxon>Hexapoda</taxon>
        <taxon>Insecta</taxon>
        <taxon>Pterygota</taxon>
        <taxon>Neoptera</taxon>
        <taxon>Endopterygota</taxon>
        <taxon>Coleoptera</taxon>
        <taxon>Polyphaga</taxon>
        <taxon>Cucujiformia</taxon>
        <taxon>Nitidulidae</taxon>
        <taxon>Meligethinae</taxon>
        <taxon>Brassicogethes</taxon>
    </lineage>
</organism>
<evidence type="ECO:0000313" key="18">
    <source>
        <dbReference type="Proteomes" id="UP001154078"/>
    </source>
</evidence>
<feature type="transmembrane region" description="Helical" evidence="13">
    <location>
        <begin position="495"/>
        <end position="516"/>
    </location>
</feature>
<keyword evidence="18" id="KW-1185">Reference proteome</keyword>
<dbReference type="AlphaFoldDB" id="A0A9P0B3E3"/>
<evidence type="ECO:0000256" key="11">
    <source>
        <dbReference type="ARBA" id="ARBA00023286"/>
    </source>
</evidence>
<dbReference type="PANTHER" id="PTHR42643">
    <property type="entry name" value="IONOTROPIC RECEPTOR 20A-RELATED"/>
    <property type="match status" value="1"/>
</dbReference>
<dbReference type="Gene3D" id="3.40.190.10">
    <property type="entry name" value="Periplasmic binding protein-like II"/>
    <property type="match status" value="1"/>
</dbReference>
<gene>
    <name evidence="17" type="ORF">MELIAE_LOCUS6266</name>
</gene>
<keyword evidence="11" id="KW-1071">Ligand-gated ion channel</keyword>
<reference evidence="17" key="1">
    <citation type="submission" date="2021-12" db="EMBL/GenBank/DDBJ databases">
        <authorList>
            <person name="King R."/>
        </authorList>
    </citation>
    <scope>NUCLEOTIDE SEQUENCE</scope>
</reference>
<evidence type="ECO:0000256" key="5">
    <source>
        <dbReference type="ARBA" id="ARBA00022692"/>
    </source>
</evidence>
<feature type="domain" description="Ionotropic glutamate receptor C-terminal" evidence="15">
    <location>
        <begin position="462"/>
        <end position="534"/>
    </location>
</feature>
<evidence type="ECO:0000256" key="6">
    <source>
        <dbReference type="ARBA" id="ARBA00022989"/>
    </source>
</evidence>
<evidence type="ECO:0000313" key="17">
    <source>
        <dbReference type="EMBL" id="CAH0554746.1"/>
    </source>
</evidence>
<keyword evidence="8 13" id="KW-0472">Membrane</keyword>
<keyword evidence="14" id="KW-0732">Signal</keyword>
<evidence type="ECO:0000259" key="15">
    <source>
        <dbReference type="Pfam" id="PF00060"/>
    </source>
</evidence>
<dbReference type="InterPro" id="IPR001320">
    <property type="entry name" value="Iontro_rcpt_C"/>
</dbReference>
<evidence type="ECO:0000256" key="13">
    <source>
        <dbReference type="SAM" id="Phobius"/>
    </source>
</evidence>
<keyword evidence="9" id="KW-0675">Receptor</keyword>
<evidence type="ECO:0000256" key="7">
    <source>
        <dbReference type="ARBA" id="ARBA00023065"/>
    </source>
</evidence>
<evidence type="ECO:0000256" key="8">
    <source>
        <dbReference type="ARBA" id="ARBA00023136"/>
    </source>
</evidence>
<proteinExistence type="inferred from homology"/>
<dbReference type="Gene3D" id="1.10.287.70">
    <property type="match status" value="1"/>
</dbReference>